<comment type="caution">
    <text evidence="1">The sequence shown here is derived from an EMBL/GenBank/DDBJ whole genome shotgun (WGS) entry which is preliminary data.</text>
</comment>
<organism evidence="1 2">
    <name type="scientific">Imbroritus primus</name>
    <dbReference type="NCBI Taxonomy" id="3058603"/>
    <lineage>
        <taxon>Bacteria</taxon>
        <taxon>Pseudomonadati</taxon>
        <taxon>Pseudomonadota</taxon>
        <taxon>Betaproteobacteria</taxon>
        <taxon>Burkholderiales</taxon>
        <taxon>Burkholderiaceae</taxon>
        <taxon>Imbroritus</taxon>
    </lineage>
</organism>
<protein>
    <submittedName>
        <fullName evidence="1">CHAD domain-containing protein</fullName>
    </submittedName>
</protein>
<proteinExistence type="predicted"/>
<dbReference type="Proteomes" id="UP000004277">
    <property type="component" value="Unassembled WGS sequence"/>
</dbReference>
<sequence>MRMVYADQMVGCPREPDDMTLSSSDRHTADMPAHAALPRLAAPLLDEAICCAGRVAAAGEPDGGPNSAVDGNADSHADSNANADPELIHRYRVSLRQLRCLLWAYAPLLPAGMAHAWRTRLGTLADLAGPAREWAVLATELAPHFLPEDPARAQPLLRALEQQVARETAACRRAMRDAAPAAVLSSLRATLADWSAVQDRSPPLDAFARQRLRDAYRILRQRAARAAADADAEAVAKAAAQADTGTRTLHRTRIAIKRVHYLTVLFAPALARPAARRVKSLRRLQLHLGRANDTTVALMLLDPSAPRLCGRHLRRLVRGRLSCLNSRYEAQARRALARARKRLKP</sequence>
<gene>
    <name evidence="1" type="ORF">MW7_010040</name>
</gene>
<name>A0ACD3SNQ0_9BURK</name>
<accession>A0ACD3SNQ0</accession>
<evidence type="ECO:0000313" key="2">
    <source>
        <dbReference type="Proteomes" id="UP000004277"/>
    </source>
</evidence>
<reference evidence="1" key="1">
    <citation type="submission" date="2019-05" db="EMBL/GenBank/DDBJ databases">
        <title>Revised genome assembly of Burkholderiaceae (previously Ralstonia) sp. PBA.</title>
        <authorList>
            <person name="Gan H.M."/>
        </authorList>
    </citation>
    <scope>NUCLEOTIDE SEQUENCE</scope>
    <source>
        <strain evidence="1">PBA</strain>
    </source>
</reference>
<evidence type="ECO:0000313" key="1">
    <source>
        <dbReference type="EMBL" id="TMS57810.1"/>
    </source>
</evidence>
<keyword evidence="2" id="KW-1185">Reference proteome</keyword>
<dbReference type="EMBL" id="AKCV02000017">
    <property type="protein sequence ID" value="TMS57810.1"/>
    <property type="molecule type" value="Genomic_DNA"/>
</dbReference>